<organism evidence="5 6">
    <name type="scientific">Blattamonas nauphoetae</name>
    <dbReference type="NCBI Taxonomy" id="2049346"/>
    <lineage>
        <taxon>Eukaryota</taxon>
        <taxon>Metamonada</taxon>
        <taxon>Preaxostyla</taxon>
        <taxon>Oxymonadida</taxon>
        <taxon>Blattamonas</taxon>
    </lineage>
</organism>
<proteinExistence type="predicted"/>
<comment type="subcellular location">
    <subcellularLocation>
        <location evidence="1">Nucleus</location>
    </subcellularLocation>
</comment>
<evidence type="ECO:0000313" key="5">
    <source>
        <dbReference type="EMBL" id="KAK2962594.1"/>
    </source>
</evidence>
<gene>
    <name evidence="5" type="ORF">BLNAU_2427</name>
</gene>
<evidence type="ECO:0000256" key="4">
    <source>
        <dbReference type="ARBA" id="ARBA00023242"/>
    </source>
</evidence>
<evidence type="ECO:0000313" key="6">
    <source>
        <dbReference type="Proteomes" id="UP001281761"/>
    </source>
</evidence>
<accession>A0ABQ9YFQ1</accession>
<keyword evidence="2" id="KW-0805">Transcription regulation</keyword>
<sequence>MTEQAEDWSAVVALISKHQSVSASAGLSDTEIQSIEHKFSFTFPPDVRSFLKTVVPSGAGFINWKKPEVIEINPDEPLLEEVMPAPRFCNEIEGAFFHLKAGILFDILKNGQWMQEFGEKPSDMKAALLQAKAFLESDKVPKLIPLCSHRFIPVEPCESGNPVYSIMGFDSIVYGTDLKSYLYNELLDYTPCTRQPKTIPFWSALIGEIHVAEPYDEDMIAVAEPGEQAPENENIMKVVENLMSKKHGSVVDATRTQIVSNEIYHTINNELSSIRGTYNVLLSLLNFEPNKISDADQIVLEHKMNELVRSAESILSATAHLKRNIILSNQKKIVTSVLERKDEYNELIQESQDLLTRFGEDISKALHP</sequence>
<comment type="caution">
    <text evidence="5">The sequence shown here is derived from an EMBL/GenBank/DDBJ whole genome shotgun (WGS) entry which is preliminary data.</text>
</comment>
<keyword evidence="6" id="KW-1185">Reference proteome</keyword>
<dbReference type="Proteomes" id="UP001281761">
    <property type="component" value="Unassembled WGS sequence"/>
</dbReference>
<dbReference type="InterPro" id="IPR009332">
    <property type="entry name" value="Med22"/>
</dbReference>
<protein>
    <submittedName>
        <fullName evidence="5">SMI1/KNR4 family protein</fullName>
    </submittedName>
</protein>
<dbReference type="PANTHER" id="PTHR32011:SF2">
    <property type="entry name" value="OS08G0472400 PROTEIN"/>
    <property type="match status" value="1"/>
</dbReference>
<evidence type="ECO:0000256" key="3">
    <source>
        <dbReference type="ARBA" id="ARBA00023163"/>
    </source>
</evidence>
<keyword evidence="4" id="KW-0539">Nucleus</keyword>
<dbReference type="Pfam" id="PF06179">
    <property type="entry name" value="Med22"/>
    <property type="match status" value="1"/>
</dbReference>
<evidence type="ECO:0000256" key="1">
    <source>
        <dbReference type="ARBA" id="ARBA00004123"/>
    </source>
</evidence>
<reference evidence="5 6" key="1">
    <citation type="journal article" date="2022" name="bioRxiv">
        <title>Genomics of Preaxostyla Flagellates Illuminates Evolutionary Transitions and the Path Towards Mitochondrial Loss.</title>
        <authorList>
            <person name="Novak L.V.F."/>
            <person name="Treitli S.C."/>
            <person name="Pyrih J."/>
            <person name="Halakuc P."/>
            <person name="Pipaliya S.V."/>
            <person name="Vacek V."/>
            <person name="Brzon O."/>
            <person name="Soukal P."/>
            <person name="Eme L."/>
            <person name="Dacks J.B."/>
            <person name="Karnkowska A."/>
            <person name="Elias M."/>
            <person name="Hampl V."/>
        </authorList>
    </citation>
    <scope>NUCLEOTIDE SEQUENCE [LARGE SCALE GENOMIC DNA]</scope>
    <source>
        <strain evidence="5">NAU3</strain>
        <tissue evidence="5">Gut</tissue>
    </source>
</reference>
<dbReference type="EMBL" id="JARBJD010000010">
    <property type="protein sequence ID" value="KAK2962594.1"/>
    <property type="molecule type" value="Genomic_DNA"/>
</dbReference>
<evidence type="ECO:0000256" key="2">
    <source>
        <dbReference type="ARBA" id="ARBA00023015"/>
    </source>
</evidence>
<name>A0ABQ9YFQ1_9EUKA</name>
<dbReference type="PANTHER" id="PTHR32011">
    <property type="entry name" value="OS08G0472400 PROTEIN"/>
    <property type="match status" value="1"/>
</dbReference>
<keyword evidence="3" id="KW-0804">Transcription</keyword>